<keyword evidence="3" id="KW-1185">Reference proteome</keyword>
<evidence type="ECO:0000256" key="1">
    <source>
        <dbReference type="SAM" id="MobiDB-lite"/>
    </source>
</evidence>
<dbReference type="EMBL" id="JACHEB010000006">
    <property type="protein sequence ID" value="MBB5329419.1"/>
    <property type="molecule type" value="Genomic_DNA"/>
</dbReference>
<evidence type="ECO:0000313" key="3">
    <source>
        <dbReference type="Proteomes" id="UP000535182"/>
    </source>
</evidence>
<comment type="caution">
    <text evidence="2">The sequence shown here is derived from an EMBL/GenBank/DDBJ whole genome shotgun (WGS) entry which is preliminary data.</text>
</comment>
<protein>
    <submittedName>
        <fullName evidence="2">Uncharacterized protein</fullName>
    </submittedName>
</protein>
<dbReference type="Proteomes" id="UP000535182">
    <property type="component" value="Unassembled WGS sequence"/>
</dbReference>
<dbReference type="AlphaFoldDB" id="A0A9X0QFR1"/>
<gene>
    <name evidence="2" type="ORF">HDF14_003037</name>
</gene>
<accession>A0A9X0QFR1</accession>
<sequence length="87" mass="9656">MAMKSKVCLNGREQTRTPSFWDSSSVTRKTDTNPSDVGNRAGTVGDLAVTNCVHPVIPEKKEHESRLDYFGKGVYALPLGENLYRRA</sequence>
<feature type="region of interest" description="Disordered" evidence="1">
    <location>
        <begin position="15"/>
        <end position="43"/>
    </location>
</feature>
<reference evidence="2 3" key="1">
    <citation type="submission" date="2020-08" db="EMBL/GenBank/DDBJ databases">
        <title>Genomic Encyclopedia of Type Strains, Phase IV (KMG-V): Genome sequencing to study the core and pangenomes of soil and plant-associated prokaryotes.</title>
        <authorList>
            <person name="Whitman W."/>
        </authorList>
    </citation>
    <scope>NUCLEOTIDE SEQUENCE [LARGE SCALE GENOMIC DNA]</scope>
    <source>
        <strain evidence="2 3">X5P2</strain>
    </source>
</reference>
<proteinExistence type="predicted"/>
<name>A0A9X0QFR1_9BACT</name>
<organism evidence="2 3">
    <name type="scientific">Tunturiibacter gelidiferens</name>
    <dbReference type="NCBI Taxonomy" id="3069689"/>
    <lineage>
        <taxon>Bacteria</taxon>
        <taxon>Pseudomonadati</taxon>
        <taxon>Acidobacteriota</taxon>
        <taxon>Terriglobia</taxon>
        <taxon>Terriglobales</taxon>
        <taxon>Acidobacteriaceae</taxon>
        <taxon>Tunturiibacter</taxon>
    </lineage>
</organism>
<evidence type="ECO:0000313" key="2">
    <source>
        <dbReference type="EMBL" id="MBB5329419.1"/>
    </source>
</evidence>
<feature type="compositionally biased region" description="Polar residues" evidence="1">
    <location>
        <begin position="16"/>
        <end position="36"/>
    </location>
</feature>